<dbReference type="Proteomes" id="UP000887097">
    <property type="component" value="Unassembled WGS sequence"/>
</dbReference>
<protein>
    <submittedName>
        <fullName evidence="1">Uncharacterized protein</fullName>
    </submittedName>
</protein>
<sequence>MKIFCILNKEKPMPLLKIIKFVGYLPLCAEKVLYLHSNFENKLIKYGKKEDSIQSRLQRHVAEFRQIPAS</sequence>
<comment type="caution">
    <text evidence="1">The sequence shown here is derived from an EMBL/GenBank/DDBJ whole genome shotgun (WGS) entry which is preliminary data.</text>
</comment>
<evidence type="ECO:0000313" key="2">
    <source>
        <dbReference type="Proteomes" id="UP000887097"/>
    </source>
</evidence>
<proteinExistence type="predicted"/>
<name>A0AA37MNN1_XYLRU</name>
<gene>
    <name evidence="1" type="ORF">PRMUPPPA20_07680</name>
</gene>
<dbReference type="AlphaFoldDB" id="A0AA37MNN1"/>
<reference evidence="1" key="1">
    <citation type="submission" date="2021-08" db="EMBL/GenBank/DDBJ databases">
        <title>Prevotella lacticifex sp. nov., isolated from rumen of cow.</title>
        <authorList>
            <person name="Shinkai T."/>
            <person name="Ikeyama N."/>
            <person name="Kumagai M."/>
            <person name="Ohmori H."/>
            <person name="Sakamoto M."/>
            <person name="Ohkuma M."/>
            <person name="Mitsumori M."/>
        </authorList>
    </citation>
    <scope>NUCLEOTIDE SEQUENCE</scope>
    <source>
        <strain evidence="1">JCM 8259</strain>
    </source>
</reference>
<organism evidence="1 2">
    <name type="scientific">Xylanibacter ruminicola</name>
    <name type="common">Prevotella ruminicola</name>
    <dbReference type="NCBI Taxonomy" id="839"/>
    <lineage>
        <taxon>Bacteria</taxon>
        <taxon>Pseudomonadati</taxon>
        <taxon>Bacteroidota</taxon>
        <taxon>Bacteroidia</taxon>
        <taxon>Bacteroidales</taxon>
        <taxon>Prevotellaceae</taxon>
        <taxon>Xylanibacter</taxon>
    </lineage>
</organism>
<evidence type="ECO:0000313" key="1">
    <source>
        <dbReference type="EMBL" id="GJG32659.1"/>
    </source>
</evidence>
<accession>A0AA37MNN1</accession>
<dbReference type="EMBL" id="BPTT01000001">
    <property type="protein sequence ID" value="GJG32659.1"/>
    <property type="molecule type" value="Genomic_DNA"/>
</dbReference>